<dbReference type="RefSeq" id="WP_088388874.1">
    <property type="nucleotide sequence ID" value="NZ_NIOF01000029.1"/>
</dbReference>
<feature type="transmembrane region" description="Helical" evidence="1">
    <location>
        <begin position="219"/>
        <end position="237"/>
    </location>
</feature>
<dbReference type="Pfam" id="PF07786">
    <property type="entry name" value="HGSNAT_cat"/>
    <property type="match status" value="1"/>
</dbReference>
<keyword evidence="4" id="KW-1185">Reference proteome</keyword>
<proteinExistence type="predicted"/>
<dbReference type="PANTHER" id="PTHR31061:SF24">
    <property type="entry name" value="LD22376P"/>
    <property type="match status" value="1"/>
</dbReference>
<accession>A0A246ITE0</accession>
<feature type="transmembrane region" description="Helical" evidence="1">
    <location>
        <begin position="194"/>
        <end position="212"/>
    </location>
</feature>
<evidence type="ECO:0000313" key="4">
    <source>
        <dbReference type="Proteomes" id="UP000197468"/>
    </source>
</evidence>
<feature type="transmembrane region" description="Helical" evidence="1">
    <location>
        <begin position="84"/>
        <end position="104"/>
    </location>
</feature>
<feature type="transmembrane region" description="Helical" evidence="1">
    <location>
        <begin position="330"/>
        <end position="348"/>
    </location>
</feature>
<feature type="transmembrane region" description="Helical" evidence="1">
    <location>
        <begin position="249"/>
        <end position="273"/>
    </location>
</feature>
<feature type="domain" description="Heparan-alpha-glucosaminide N-acetyltransferase catalytic" evidence="2">
    <location>
        <begin position="7"/>
        <end position="150"/>
    </location>
</feature>
<keyword evidence="1" id="KW-0812">Transmembrane</keyword>
<feature type="transmembrane region" description="Helical" evidence="1">
    <location>
        <begin position="116"/>
        <end position="134"/>
    </location>
</feature>
<feature type="transmembrane region" description="Helical" evidence="1">
    <location>
        <begin position="141"/>
        <end position="158"/>
    </location>
</feature>
<dbReference type="AlphaFoldDB" id="A0A246ITE0"/>
<sequence length="357" mass="38384">MTSTSKRIASVDALRGLAVAAMLLVNNPGDWGHVYAPLEHAAWNGWTPTDLVFPFFLFIVGVSLSLAMGARIESGDGASLRGTVVNRALRILLLGLALHALAWWLMDKPSFRVPGVLQRIGLCFGVVGLIAIQWRARGQWACIAGLLFCYGALLLWGGPLDKAGNIASRIDAWLLGPHGYEWDAATGLGHDPEGIVSTLGALATTLLGWRCGEALRQGALGRLAVIGVGAALAGWGLDAVGQMPINKNLWTPAFVLWTGGLASLALLGAHALIDRRGWPPLFRSFGVNAIAAYAGAWISTVLLEGFGWMAPIYAHSFGWLEPIVGPYGRSLAFALVFVALWWAIVRVMDWRRIYIKV</sequence>
<dbReference type="EMBL" id="NIOF01000029">
    <property type="protein sequence ID" value="OWQ82956.1"/>
    <property type="molecule type" value="Genomic_DNA"/>
</dbReference>
<evidence type="ECO:0000313" key="3">
    <source>
        <dbReference type="EMBL" id="OWQ82956.1"/>
    </source>
</evidence>
<keyword evidence="1" id="KW-1133">Transmembrane helix</keyword>
<reference evidence="3 4" key="1">
    <citation type="journal article" date="2008" name="Int. J. Syst. Evol. Microbiol.">
        <title>Description of Roseateles aquatilis sp. nov. and Roseateles terrae sp. nov., in the class Betaproteobacteria, and emended description of the genus Roseateles.</title>
        <authorList>
            <person name="Gomila M."/>
            <person name="Bowien B."/>
            <person name="Falsen E."/>
            <person name="Moore E.R."/>
            <person name="Lalucat J."/>
        </authorList>
    </citation>
    <scope>NUCLEOTIDE SEQUENCE [LARGE SCALE GENOMIC DNA]</scope>
    <source>
        <strain evidence="3 4">CCUG 48205</strain>
    </source>
</reference>
<protein>
    <submittedName>
        <fullName evidence="3">DUF5009 domain-containing protein</fullName>
    </submittedName>
</protein>
<evidence type="ECO:0000259" key="2">
    <source>
        <dbReference type="Pfam" id="PF07786"/>
    </source>
</evidence>
<dbReference type="Proteomes" id="UP000197468">
    <property type="component" value="Unassembled WGS sequence"/>
</dbReference>
<gene>
    <name evidence="3" type="ORF">CDN99_27615</name>
</gene>
<dbReference type="InterPro" id="IPR012429">
    <property type="entry name" value="HGSNAT_cat"/>
</dbReference>
<name>A0A246ITE0_9BURK</name>
<comment type="caution">
    <text evidence="3">The sequence shown here is derived from an EMBL/GenBank/DDBJ whole genome shotgun (WGS) entry which is preliminary data.</text>
</comment>
<feature type="transmembrane region" description="Helical" evidence="1">
    <location>
        <begin position="51"/>
        <end position="72"/>
    </location>
</feature>
<evidence type="ECO:0000256" key="1">
    <source>
        <dbReference type="SAM" id="Phobius"/>
    </source>
</evidence>
<organism evidence="3 4">
    <name type="scientific">Roseateles aquatilis</name>
    <dbReference type="NCBI Taxonomy" id="431061"/>
    <lineage>
        <taxon>Bacteria</taxon>
        <taxon>Pseudomonadati</taxon>
        <taxon>Pseudomonadota</taxon>
        <taxon>Betaproteobacteria</taxon>
        <taxon>Burkholderiales</taxon>
        <taxon>Sphaerotilaceae</taxon>
        <taxon>Roseateles</taxon>
    </lineage>
</organism>
<feature type="transmembrane region" description="Helical" evidence="1">
    <location>
        <begin position="285"/>
        <end position="310"/>
    </location>
</feature>
<dbReference type="PANTHER" id="PTHR31061">
    <property type="entry name" value="LD22376P"/>
    <property type="match status" value="1"/>
</dbReference>
<dbReference type="OrthoDB" id="9788724at2"/>
<keyword evidence="1" id="KW-0472">Membrane</keyword>